<dbReference type="EMBL" id="AFYH01038468">
    <property type="status" value="NOT_ANNOTATED_CDS"/>
    <property type="molecule type" value="Genomic_DNA"/>
</dbReference>
<keyword evidence="3 13" id="KW-0812">Transmembrane</keyword>
<dbReference type="InterPro" id="IPR032695">
    <property type="entry name" value="Integrin_dom_sf"/>
</dbReference>
<dbReference type="Pfam" id="PF20806">
    <property type="entry name" value="Integrin_A_Ig_3"/>
    <property type="match status" value="1"/>
</dbReference>
<dbReference type="Gene3D" id="2.60.40.1510">
    <property type="entry name" value="ntegrin, alpha v. Chain A, domain 3"/>
    <property type="match status" value="1"/>
</dbReference>
<dbReference type="FunCoup" id="H3A4M0">
    <property type="interactions" value="495"/>
</dbReference>
<dbReference type="AlphaFoldDB" id="H3A4M0"/>
<dbReference type="InterPro" id="IPR018184">
    <property type="entry name" value="Integrin_alpha_C_CS"/>
</dbReference>
<evidence type="ECO:0000256" key="2">
    <source>
        <dbReference type="ARBA" id="ARBA00008054"/>
    </source>
</evidence>
<evidence type="ECO:0000256" key="1">
    <source>
        <dbReference type="ARBA" id="ARBA00004479"/>
    </source>
</evidence>
<dbReference type="EMBL" id="AFYH01038477">
    <property type="status" value="NOT_ANNOTATED_CDS"/>
    <property type="molecule type" value="Genomic_DNA"/>
</dbReference>
<feature type="repeat" description="FG-GAP" evidence="12">
    <location>
        <begin position="228"/>
        <end position="287"/>
    </location>
</feature>
<dbReference type="OMA" id="PRRNGMQ"/>
<evidence type="ECO:0000256" key="5">
    <source>
        <dbReference type="ARBA" id="ARBA00022737"/>
    </source>
</evidence>
<evidence type="ECO:0000313" key="18">
    <source>
        <dbReference type="Proteomes" id="UP000008672"/>
    </source>
</evidence>
<dbReference type="GO" id="GO:0007160">
    <property type="term" value="P:cell-matrix adhesion"/>
    <property type="evidence" value="ECO:0007669"/>
    <property type="project" value="TreeGrafter"/>
</dbReference>
<dbReference type="eggNOG" id="KOG3637">
    <property type="taxonomic scope" value="Eukaryota"/>
</dbReference>
<feature type="domain" description="Integrin alpha first immunoglubulin-like" evidence="14">
    <location>
        <begin position="396"/>
        <end position="548"/>
    </location>
</feature>
<dbReference type="SMART" id="SM00191">
    <property type="entry name" value="Int_alpha"/>
    <property type="match status" value="4"/>
</dbReference>
<dbReference type="PROSITE" id="PS51470">
    <property type="entry name" value="FG_GAP"/>
    <property type="match status" value="3"/>
</dbReference>
<keyword evidence="10 13" id="KW-0675">Receptor</keyword>
<keyword evidence="9 13" id="KW-0472">Membrane</keyword>
<dbReference type="GO" id="GO:0008305">
    <property type="term" value="C:integrin complex"/>
    <property type="evidence" value="ECO:0007669"/>
    <property type="project" value="InterPro"/>
</dbReference>
<evidence type="ECO:0000256" key="12">
    <source>
        <dbReference type="PROSITE-ProRule" id="PRU00803"/>
    </source>
</evidence>
<dbReference type="InParanoid" id="H3A4M0"/>
<dbReference type="EMBL" id="AFYH01038472">
    <property type="status" value="NOT_ANNOTATED_CDS"/>
    <property type="molecule type" value="Genomic_DNA"/>
</dbReference>
<dbReference type="PROSITE" id="PS00242">
    <property type="entry name" value="INTEGRIN_ALPHA"/>
    <property type="match status" value="1"/>
</dbReference>
<evidence type="ECO:0000256" key="3">
    <source>
        <dbReference type="ARBA" id="ARBA00022692"/>
    </source>
</evidence>
<dbReference type="HOGENOM" id="CLU_004111_1_0_1"/>
<dbReference type="Bgee" id="ENSLACG00000004088">
    <property type="expression patterns" value="Expressed in pelvic fin"/>
</dbReference>
<dbReference type="InterPro" id="IPR013649">
    <property type="entry name" value="Integrin_alpha_Ig-like_1"/>
</dbReference>
<dbReference type="InterPro" id="IPR048285">
    <property type="entry name" value="Integrin_alpha_Ig-like_2"/>
</dbReference>
<dbReference type="GO" id="GO:0050900">
    <property type="term" value="P:leukocyte migration"/>
    <property type="evidence" value="ECO:0007669"/>
    <property type="project" value="TreeGrafter"/>
</dbReference>
<evidence type="ECO:0000256" key="10">
    <source>
        <dbReference type="ARBA" id="ARBA00023170"/>
    </source>
</evidence>
<reference evidence="17" key="2">
    <citation type="submission" date="2025-08" db="UniProtKB">
        <authorList>
            <consortium name="Ensembl"/>
        </authorList>
    </citation>
    <scope>IDENTIFICATION</scope>
</reference>
<dbReference type="PANTHER" id="PTHR23220:SF89">
    <property type="entry name" value="INTEGRIN ALPHA-3"/>
    <property type="match status" value="1"/>
</dbReference>
<dbReference type="SUPFAM" id="SSF69318">
    <property type="entry name" value="Integrin alpha N-terminal domain"/>
    <property type="match status" value="1"/>
</dbReference>
<keyword evidence="11" id="KW-0325">Glycoprotein</keyword>
<dbReference type="EMBL" id="AFYH01038475">
    <property type="status" value="NOT_ANNOTATED_CDS"/>
    <property type="molecule type" value="Genomic_DNA"/>
</dbReference>
<dbReference type="Gene3D" id="1.20.5.930">
    <property type="entry name" value="Bicelle-embedded integrin alpha(iib) transmembrane segment"/>
    <property type="match status" value="1"/>
</dbReference>
<dbReference type="InterPro" id="IPR048286">
    <property type="entry name" value="Integrin_alpha_Ig-like_3"/>
</dbReference>
<evidence type="ECO:0000259" key="14">
    <source>
        <dbReference type="Pfam" id="PF08441"/>
    </source>
</evidence>
<keyword evidence="18" id="KW-1185">Reference proteome</keyword>
<dbReference type="InterPro" id="IPR013517">
    <property type="entry name" value="FG-GAP"/>
</dbReference>
<dbReference type="EMBL" id="AFYH01038470">
    <property type="status" value="NOT_ANNOTATED_CDS"/>
    <property type="molecule type" value="Genomic_DNA"/>
</dbReference>
<gene>
    <name evidence="17" type="primary">ITGA3</name>
</gene>
<dbReference type="Pfam" id="PF13517">
    <property type="entry name" value="FG-GAP_3"/>
    <property type="match status" value="1"/>
</dbReference>
<evidence type="ECO:0000256" key="4">
    <source>
        <dbReference type="ARBA" id="ARBA00022729"/>
    </source>
</evidence>
<evidence type="ECO:0000259" key="15">
    <source>
        <dbReference type="Pfam" id="PF20805"/>
    </source>
</evidence>
<comment type="subcellular location">
    <subcellularLocation>
        <location evidence="1 13">Membrane</location>
        <topology evidence="1 13">Single-pass type I membrane protein</topology>
    </subcellularLocation>
</comment>
<keyword evidence="4" id="KW-0732">Signal</keyword>
<evidence type="ECO:0000256" key="6">
    <source>
        <dbReference type="ARBA" id="ARBA00022889"/>
    </source>
</evidence>
<evidence type="ECO:0000256" key="11">
    <source>
        <dbReference type="ARBA" id="ARBA00023180"/>
    </source>
</evidence>
<organism evidence="17 18">
    <name type="scientific">Latimeria chalumnae</name>
    <name type="common">Coelacanth</name>
    <dbReference type="NCBI Taxonomy" id="7897"/>
    <lineage>
        <taxon>Eukaryota</taxon>
        <taxon>Metazoa</taxon>
        <taxon>Chordata</taxon>
        <taxon>Craniata</taxon>
        <taxon>Vertebrata</taxon>
        <taxon>Euteleostomi</taxon>
        <taxon>Coelacanthiformes</taxon>
        <taxon>Coelacanthidae</taxon>
        <taxon>Latimeria</taxon>
    </lineage>
</organism>
<proteinExistence type="inferred from homology"/>
<dbReference type="SUPFAM" id="SSF69179">
    <property type="entry name" value="Integrin domains"/>
    <property type="match status" value="3"/>
</dbReference>
<dbReference type="Proteomes" id="UP000008672">
    <property type="component" value="Unassembled WGS sequence"/>
</dbReference>
<dbReference type="Gene3D" id="2.60.40.1460">
    <property type="entry name" value="Integrin domains. Chain A, domain 2"/>
    <property type="match status" value="1"/>
</dbReference>
<dbReference type="InterPro" id="IPR000413">
    <property type="entry name" value="Integrin_alpha"/>
</dbReference>
<dbReference type="InterPro" id="IPR013519">
    <property type="entry name" value="Int_alpha_beta-p"/>
</dbReference>
<evidence type="ECO:0000259" key="16">
    <source>
        <dbReference type="Pfam" id="PF20806"/>
    </source>
</evidence>
<dbReference type="GO" id="GO:0007229">
    <property type="term" value="P:integrin-mediated signaling pathway"/>
    <property type="evidence" value="ECO:0007669"/>
    <property type="project" value="UniProtKB-KW"/>
</dbReference>
<dbReference type="EMBL" id="AFYH01038473">
    <property type="status" value="NOT_ANNOTATED_CDS"/>
    <property type="molecule type" value="Genomic_DNA"/>
</dbReference>
<feature type="repeat" description="FG-GAP" evidence="12">
    <location>
        <begin position="347"/>
        <end position="411"/>
    </location>
</feature>
<dbReference type="PRINTS" id="PR01185">
    <property type="entry name" value="INTEGRINA"/>
</dbReference>
<feature type="transmembrane region" description="Helical" evidence="13">
    <location>
        <begin position="936"/>
        <end position="958"/>
    </location>
</feature>
<dbReference type="InterPro" id="IPR028994">
    <property type="entry name" value="Integrin_alpha_N"/>
</dbReference>
<feature type="domain" description="Integrin alpha third immunoglobulin-like" evidence="16">
    <location>
        <begin position="712"/>
        <end position="915"/>
    </location>
</feature>
<dbReference type="Gene3D" id="2.60.40.1530">
    <property type="entry name" value="ntegrin, alpha v. Chain A, domain 4"/>
    <property type="match status" value="1"/>
</dbReference>
<accession>H3A4M0</accession>
<dbReference type="Pfam" id="PF20805">
    <property type="entry name" value="Integrin_A_Ig_2"/>
    <property type="match status" value="1"/>
</dbReference>
<protein>
    <submittedName>
        <fullName evidence="17">Integrin subunit alpha 3</fullName>
    </submittedName>
</protein>
<dbReference type="GeneTree" id="ENSGT00940000157746"/>
<reference evidence="17" key="3">
    <citation type="submission" date="2025-09" db="UniProtKB">
        <authorList>
            <consortium name="Ensembl"/>
        </authorList>
    </citation>
    <scope>IDENTIFICATION</scope>
</reference>
<evidence type="ECO:0000256" key="7">
    <source>
        <dbReference type="ARBA" id="ARBA00022989"/>
    </source>
</evidence>
<evidence type="ECO:0000256" key="13">
    <source>
        <dbReference type="RuleBase" id="RU003762"/>
    </source>
</evidence>
<dbReference type="GO" id="GO:0098609">
    <property type="term" value="P:cell-cell adhesion"/>
    <property type="evidence" value="ECO:0007669"/>
    <property type="project" value="TreeGrafter"/>
</dbReference>
<dbReference type="Pfam" id="PF08441">
    <property type="entry name" value="Integrin_A_Ig_1"/>
    <property type="match status" value="1"/>
</dbReference>
<sequence>LLTGAPRELALPKEQVNRTGAMYYCPLTMITSDCERMDIGEKADPKNKILENMWLGVSVASQGGPNGRVMACAHRYVAVLWSGSEGQRRITGRCYVRGNNLTYDEQDEWQHYHYELCNYNEDQDGTGMCNMGIGSGFTDDGTYFGAPGSYNWQGNPFFVHRDGWEKTDFSYPKMKNEANNYIGYTVQMGKKVFHPDRYTIAAGAPRYLHKGAVYLMDVNKDDTVLKANIILEGEQVGSYFGNAIAFADLNNNGWKDVIIGAPYYFERKVEMGGAVYIYMNEGGTFQKSPSLVLKGNPGSYFGFAIANIGDVNQDGFEDIAVGAPFDDFGKVFIYHSSADGLIEAPRQVIDGKKAAPVEIKSFGYSLAGGLDVDENSYPDILIGSLSDKIALLRFRARPVISIIRNFSVTPKIVDTRKCTTDSCIEVKLCLSYLLNTGNRNYKKDINLSYTLEVERDQRPPRVKFNESRNQPTVYKGKYSMPSDPCKTIKLLLMSNIRDKLHPISILLNYSIHEKDARAGNRMRSLDGFPVLNDDQKHVETKEIEFQKECGMDNKCRSNLQMQYAFASENFVPLPRKNRIQILDYKEAVKKLTLIINVTNYPSDDNNGEDAHQAFLNITVPQTLLYSGFRYPDVHIEGDCKYEETVICELGNPFPSKYKVEIRIIFEASNITLNTKSFVSQLQLSTQSFQEDLEPRKAEVQVEFTVQPTFAVTSQSSQKYFSGVVMGESAMETFTDIGSPVEFTFTVLNRGEPLGDLGMFMIHFEWPFEILNGKWLLYLAEIIINGTETTNCIPPGDIVNPLNLTIKLWGEKESGKKRRKRELDPTFRIAQSENVQLFPKQNKRITLDCTSGTARCIYFQCPLTNMSNEATVTVRARLWNSTFLEEYRDTNQVEVTARFNLSLETDKPTIKMENQTRTLILYVKSELNEIQPQDIQLWIIIVAVVAGVLLLGLIILLLWKCGFFKRTSYYRIMPKYYAVKIRKEEKYQFNEGFLRTNPKKHWVTNWNEMQRYY</sequence>
<keyword evidence="6 13" id="KW-0130">Cell adhesion</keyword>
<name>H3A4M0_LATCH</name>
<reference evidence="18" key="1">
    <citation type="submission" date="2011-08" db="EMBL/GenBank/DDBJ databases">
        <title>The draft genome of Latimeria chalumnae.</title>
        <authorList>
            <person name="Di Palma F."/>
            <person name="Alfoldi J."/>
            <person name="Johnson J."/>
            <person name="Berlin A."/>
            <person name="Gnerre S."/>
            <person name="Jaffe D."/>
            <person name="MacCallum I."/>
            <person name="Young S."/>
            <person name="Walker B.J."/>
            <person name="Lander E."/>
            <person name="Lindblad-Toh K."/>
        </authorList>
    </citation>
    <scope>NUCLEOTIDE SEQUENCE [LARGE SCALE GENOMIC DNA]</scope>
    <source>
        <strain evidence="18">Wild caught</strain>
    </source>
</reference>
<keyword evidence="7 13" id="KW-1133">Transmembrane helix</keyword>
<feature type="repeat" description="FG-GAP" evidence="12">
    <location>
        <begin position="288"/>
        <end position="343"/>
    </location>
</feature>
<comment type="similarity">
    <text evidence="2 13">Belongs to the integrin alpha chain family.</text>
</comment>
<feature type="domain" description="Integrin alpha second immunoglobulin-like" evidence="15">
    <location>
        <begin position="549"/>
        <end position="701"/>
    </location>
</feature>
<dbReference type="Gene3D" id="2.130.10.130">
    <property type="entry name" value="Integrin alpha, N-terminal"/>
    <property type="match status" value="1"/>
</dbReference>
<dbReference type="EMBL" id="AFYH01038476">
    <property type="status" value="NOT_ANNOTATED_CDS"/>
    <property type="molecule type" value="Genomic_DNA"/>
</dbReference>
<evidence type="ECO:0000256" key="8">
    <source>
        <dbReference type="ARBA" id="ARBA00023037"/>
    </source>
</evidence>
<keyword evidence="5" id="KW-0677">Repeat</keyword>
<dbReference type="GO" id="GO:0009897">
    <property type="term" value="C:external side of plasma membrane"/>
    <property type="evidence" value="ECO:0007669"/>
    <property type="project" value="TreeGrafter"/>
</dbReference>
<dbReference type="PANTHER" id="PTHR23220">
    <property type="entry name" value="INTEGRIN ALPHA"/>
    <property type="match status" value="1"/>
</dbReference>
<keyword evidence="8 13" id="KW-0401">Integrin</keyword>
<dbReference type="EMBL" id="AFYH01038474">
    <property type="status" value="NOT_ANNOTATED_CDS"/>
    <property type="molecule type" value="Genomic_DNA"/>
</dbReference>
<dbReference type="EMBL" id="AFYH01038469">
    <property type="status" value="NOT_ANNOTATED_CDS"/>
    <property type="molecule type" value="Genomic_DNA"/>
</dbReference>
<dbReference type="STRING" id="7897.ENSLACP00000004591"/>
<dbReference type="GO" id="GO:0005178">
    <property type="term" value="F:integrin binding"/>
    <property type="evidence" value="ECO:0007669"/>
    <property type="project" value="TreeGrafter"/>
</dbReference>
<dbReference type="EMBL" id="AFYH01038471">
    <property type="status" value="NOT_ANNOTATED_CDS"/>
    <property type="molecule type" value="Genomic_DNA"/>
</dbReference>
<dbReference type="GO" id="GO:0033627">
    <property type="term" value="P:cell adhesion mediated by integrin"/>
    <property type="evidence" value="ECO:0007669"/>
    <property type="project" value="TreeGrafter"/>
</dbReference>
<evidence type="ECO:0000256" key="9">
    <source>
        <dbReference type="ARBA" id="ARBA00023136"/>
    </source>
</evidence>
<dbReference type="Ensembl" id="ENSLACT00000004630.1">
    <property type="protein sequence ID" value="ENSLACP00000004591.1"/>
    <property type="gene ID" value="ENSLACG00000004088.2"/>
</dbReference>
<evidence type="ECO:0000313" key="17">
    <source>
        <dbReference type="Ensembl" id="ENSLACP00000004591.1"/>
    </source>
</evidence>